<dbReference type="PANTHER" id="PTHR31102:SF1">
    <property type="entry name" value="CATION_H+ EXCHANGER DOMAIN-CONTAINING PROTEIN"/>
    <property type="match status" value="1"/>
</dbReference>
<keyword evidence="2 5" id="KW-0812">Transmembrane</keyword>
<dbReference type="AlphaFoldDB" id="A0A3S9H815"/>
<evidence type="ECO:0000256" key="3">
    <source>
        <dbReference type="ARBA" id="ARBA00022989"/>
    </source>
</evidence>
<feature type="transmembrane region" description="Helical" evidence="5">
    <location>
        <begin position="150"/>
        <end position="174"/>
    </location>
</feature>
<reference evidence="8" key="1">
    <citation type="submission" date="2018-12" db="EMBL/GenBank/DDBJ databases">
        <title>Complete genome sequencing of Jeotgalibaca sp. H21T32.</title>
        <authorList>
            <person name="Bae J.-W."/>
            <person name="Lee S.-Y."/>
        </authorList>
    </citation>
    <scope>NUCLEOTIDE SEQUENCE [LARGE SCALE GENOMIC DNA]</scope>
    <source>
        <strain evidence="8">H21T32</strain>
    </source>
</reference>
<feature type="transmembrane region" description="Helical" evidence="5">
    <location>
        <begin position="219"/>
        <end position="236"/>
    </location>
</feature>
<proteinExistence type="predicted"/>
<keyword evidence="8" id="KW-1185">Reference proteome</keyword>
<accession>A0A3S9H815</accession>
<dbReference type="Pfam" id="PF00999">
    <property type="entry name" value="Na_H_Exchanger"/>
    <property type="match status" value="1"/>
</dbReference>
<comment type="subcellular location">
    <subcellularLocation>
        <location evidence="1">Membrane</location>
        <topology evidence="1">Multi-pass membrane protein</topology>
    </subcellularLocation>
</comment>
<name>A0A3S9H815_9LACT</name>
<dbReference type="InterPro" id="IPR038770">
    <property type="entry name" value="Na+/solute_symporter_sf"/>
</dbReference>
<dbReference type="GO" id="GO:0015297">
    <property type="term" value="F:antiporter activity"/>
    <property type="evidence" value="ECO:0007669"/>
    <property type="project" value="InterPro"/>
</dbReference>
<feature type="transmembrane region" description="Helical" evidence="5">
    <location>
        <begin position="112"/>
        <end position="130"/>
    </location>
</feature>
<protein>
    <submittedName>
        <fullName evidence="7">Sodium:proton antiporter</fullName>
    </submittedName>
</protein>
<evidence type="ECO:0000256" key="2">
    <source>
        <dbReference type="ARBA" id="ARBA00022692"/>
    </source>
</evidence>
<keyword evidence="4 5" id="KW-0472">Membrane</keyword>
<organism evidence="7 8">
    <name type="scientific">Jeotgalibaca ciconiae</name>
    <dbReference type="NCBI Taxonomy" id="2496265"/>
    <lineage>
        <taxon>Bacteria</taxon>
        <taxon>Bacillati</taxon>
        <taxon>Bacillota</taxon>
        <taxon>Bacilli</taxon>
        <taxon>Lactobacillales</taxon>
        <taxon>Carnobacteriaceae</taxon>
        <taxon>Jeotgalibaca</taxon>
    </lineage>
</organism>
<dbReference type="Gene3D" id="1.20.1530.20">
    <property type="match status" value="1"/>
</dbReference>
<dbReference type="GO" id="GO:1902600">
    <property type="term" value="P:proton transmembrane transport"/>
    <property type="evidence" value="ECO:0007669"/>
    <property type="project" value="InterPro"/>
</dbReference>
<dbReference type="InterPro" id="IPR006153">
    <property type="entry name" value="Cation/H_exchanger_TM"/>
</dbReference>
<sequence>MLTSMAMLLLMGLLLGRVFRALHLPSLIGMIITGILLGPYVLNWIDSEILSLSGELRQIALVIILTRAGLSLELSSLKKVGSASLLMSFLPATFEIISITILAPLLLGMDTVSAMILGSVLAAISPAVVVPRMLKLMDEGYGNNYAVPQLIISGSSLDDVFVIVLFTVFASLSASEGIQFSSFLRIPVSIILGILLGVVIGIIFVYFSKMFHMRDSVKITILLSISFFLLEIENILTDYIPISGLLAIMAMGTTIHYQYPLLAKRFSLKYDQLWVVAEIILFVLVGASLNISYVGNVGIKSIVLIILALGVRMLGVYFSIIKTDFPKKEKLFTILAYTPKATVQAAIGGIPLAMGLPFGEEILAISIVAILLTAPLGAFLIDSTYKKLLSR</sequence>
<dbReference type="PANTHER" id="PTHR31102">
    <property type="match status" value="1"/>
</dbReference>
<dbReference type="Proteomes" id="UP000273326">
    <property type="component" value="Chromosome"/>
</dbReference>
<gene>
    <name evidence="7" type="ORF">EJN90_01365</name>
</gene>
<feature type="transmembrane region" description="Helical" evidence="5">
    <location>
        <begin position="54"/>
        <end position="72"/>
    </location>
</feature>
<evidence type="ECO:0000313" key="7">
    <source>
        <dbReference type="EMBL" id="AZP03421.1"/>
    </source>
</evidence>
<feature type="transmembrane region" description="Helical" evidence="5">
    <location>
        <begin position="186"/>
        <end position="207"/>
    </location>
</feature>
<feature type="transmembrane region" description="Helical" evidence="5">
    <location>
        <begin position="362"/>
        <end position="381"/>
    </location>
</feature>
<dbReference type="GO" id="GO:0016020">
    <property type="term" value="C:membrane"/>
    <property type="evidence" value="ECO:0007669"/>
    <property type="project" value="UniProtKB-SubCell"/>
</dbReference>
<evidence type="ECO:0000256" key="1">
    <source>
        <dbReference type="ARBA" id="ARBA00004141"/>
    </source>
</evidence>
<dbReference type="RefSeq" id="WP_126108512.1">
    <property type="nucleotide sequence ID" value="NZ_CP034465.1"/>
</dbReference>
<dbReference type="KEGG" id="jeh:EJN90_01365"/>
<evidence type="ECO:0000256" key="4">
    <source>
        <dbReference type="ARBA" id="ARBA00023136"/>
    </source>
</evidence>
<dbReference type="OrthoDB" id="9790604at2"/>
<dbReference type="InterPro" id="IPR051843">
    <property type="entry name" value="CPA1_transporter"/>
</dbReference>
<feature type="transmembrane region" description="Helical" evidence="5">
    <location>
        <begin position="299"/>
        <end position="320"/>
    </location>
</feature>
<feature type="transmembrane region" description="Helical" evidence="5">
    <location>
        <begin position="21"/>
        <end position="42"/>
    </location>
</feature>
<feature type="transmembrane region" description="Helical" evidence="5">
    <location>
        <begin position="273"/>
        <end position="293"/>
    </location>
</feature>
<evidence type="ECO:0000259" key="6">
    <source>
        <dbReference type="Pfam" id="PF00999"/>
    </source>
</evidence>
<dbReference type="EMBL" id="CP034465">
    <property type="protein sequence ID" value="AZP03421.1"/>
    <property type="molecule type" value="Genomic_DNA"/>
</dbReference>
<evidence type="ECO:0000256" key="5">
    <source>
        <dbReference type="SAM" id="Phobius"/>
    </source>
</evidence>
<feature type="domain" description="Cation/H+ exchanger transmembrane" evidence="6">
    <location>
        <begin position="10"/>
        <end position="377"/>
    </location>
</feature>
<evidence type="ECO:0000313" key="8">
    <source>
        <dbReference type="Proteomes" id="UP000273326"/>
    </source>
</evidence>
<keyword evidence="3 5" id="KW-1133">Transmembrane helix</keyword>
<feature type="transmembrane region" description="Helical" evidence="5">
    <location>
        <begin position="84"/>
        <end position="106"/>
    </location>
</feature>